<protein>
    <recommendedName>
        <fullName evidence="3">CCHC-type domain-containing protein</fullName>
    </recommendedName>
</protein>
<dbReference type="Gene3D" id="4.10.60.10">
    <property type="entry name" value="Zinc finger, CCHC-type"/>
    <property type="match status" value="1"/>
</dbReference>
<feature type="region of interest" description="Disordered" evidence="2">
    <location>
        <begin position="192"/>
        <end position="211"/>
    </location>
</feature>
<dbReference type="Proteomes" id="UP001143981">
    <property type="component" value="Unassembled WGS sequence"/>
</dbReference>
<evidence type="ECO:0000256" key="1">
    <source>
        <dbReference type="PROSITE-ProRule" id="PRU00047"/>
    </source>
</evidence>
<accession>A0A9W7YA98</accession>
<keyword evidence="5" id="KW-1185">Reference proteome</keyword>
<evidence type="ECO:0000313" key="4">
    <source>
        <dbReference type="EMBL" id="KAJ1727287.1"/>
    </source>
</evidence>
<dbReference type="InterPro" id="IPR001878">
    <property type="entry name" value="Znf_CCHC"/>
</dbReference>
<dbReference type="InterPro" id="IPR036875">
    <property type="entry name" value="Znf_CCHC_sf"/>
</dbReference>
<proteinExistence type="predicted"/>
<feature type="region of interest" description="Disordered" evidence="2">
    <location>
        <begin position="42"/>
        <end position="69"/>
    </location>
</feature>
<feature type="compositionally biased region" description="Polar residues" evidence="2">
    <location>
        <begin position="196"/>
        <end position="209"/>
    </location>
</feature>
<feature type="compositionally biased region" description="Low complexity" evidence="2">
    <location>
        <begin position="44"/>
        <end position="61"/>
    </location>
</feature>
<dbReference type="Pfam" id="PF00098">
    <property type="entry name" value="zf-CCHC"/>
    <property type="match status" value="1"/>
</dbReference>
<sequence>DVYDFVNNVDSLRKHFKWSNQVTYCYARTMLKGSARKTVQTARSAVGTGAGPATSPGGSSSEQQKSKALGDEAIDPNSWGNLRAALVFEFSEQFAQDRAMMQLLTIRQQAGESGSEYTQRFVGLVSALVAVHPLDTNLLAVLFAAGLRSEKTRWDLLLRRLNTIDKAVGYVAPDQLYKVAKLTSLLSPLPATPATVDSTRGQSPASEGSASFAARVPGAHTFVDEAVDELDVGGMCISDGAGAHTQVMRGSTANGASFALDSDDKPAALDGDDNGHWSPPRLPDAQQRRLHRRNMAAHARMGIQAASSVAGAQPAERSWAHRSATVPHDMDAHHVRGEGAQSPAGSGSETDDQMRSAAELNSLADQLESLTVMLRTQSDARRRRPRLCYRCRQKGHMAVDCPLPADVAVPNQLMRERMGLTVSSTSVTLPRSHTLSSFPTPGTWRAAASPVAAAAAAAASAATVSCSSGRGGAPPRRSTQSWGRNGPPSTAAK</sequence>
<evidence type="ECO:0000259" key="3">
    <source>
        <dbReference type="PROSITE" id="PS50158"/>
    </source>
</evidence>
<evidence type="ECO:0000313" key="5">
    <source>
        <dbReference type="Proteomes" id="UP001143981"/>
    </source>
</evidence>
<comment type="caution">
    <text evidence="4">The sequence shown here is derived from an EMBL/GenBank/DDBJ whole genome shotgun (WGS) entry which is preliminary data.</text>
</comment>
<feature type="region of interest" description="Disordered" evidence="2">
    <location>
        <begin position="463"/>
        <end position="493"/>
    </location>
</feature>
<keyword evidence="1" id="KW-0862">Zinc</keyword>
<dbReference type="GO" id="GO:0003676">
    <property type="term" value="F:nucleic acid binding"/>
    <property type="evidence" value="ECO:0007669"/>
    <property type="project" value="InterPro"/>
</dbReference>
<dbReference type="SUPFAM" id="SSF57756">
    <property type="entry name" value="Retrovirus zinc finger-like domains"/>
    <property type="match status" value="1"/>
</dbReference>
<dbReference type="GO" id="GO:0008270">
    <property type="term" value="F:zinc ion binding"/>
    <property type="evidence" value="ECO:0007669"/>
    <property type="project" value="UniProtKB-KW"/>
</dbReference>
<dbReference type="InterPro" id="IPR005162">
    <property type="entry name" value="Retrotrans_gag_dom"/>
</dbReference>
<feature type="non-terminal residue" evidence="4">
    <location>
        <position position="1"/>
    </location>
</feature>
<dbReference type="OrthoDB" id="5371740at2759"/>
<feature type="region of interest" description="Disordered" evidence="2">
    <location>
        <begin position="257"/>
        <end position="283"/>
    </location>
</feature>
<feature type="domain" description="CCHC-type" evidence="3">
    <location>
        <begin position="388"/>
        <end position="402"/>
    </location>
</feature>
<organism evidence="4 5">
    <name type="scientific">Coemansia biformis</name>
    <dbReference type="NCBI Taxonomy" id="1286918"/>
    <lineage>
        <taxon>Eukaryota</taxon>
        <taxon>Fungi</taxon>
        <taxon>Fungi incertae sedis</taxon>
        <taxon>Zoopagomycota</taxon>
        <taxon>Kickxellomycotina</taxon>
        <taxon>Kickxellomycetes</taxon>
        <taxon>Kickxellales</taxon>
        <taxon>Kickxellaceae</taxon>
        <taxon>Coemansia</taxon>
    </lineage>
</organism>
<dbReference type="SMART" id="SM00343">
    <property type="entry name" value="ZnF_C2HC"/>
    <property type="match status" value="1"/>
</dbReference>
<dbReference type="AlphaFoldDB" id="A0A9W7YA98"/>
<dbReference type="EMBL" id="JANBOI010001153">
    <property type="protein sequence ID" value="KAJ1727287.1"/>
    <property type="molecule type" value="Genomic_DNA"/>
</dbReference>
<evidence type="ECO:0000256" key="2">
    <source>
        <dbReference type="SAM" id="MobiDB-lite"/>
    </source>
</evidence>
<dbReference type="Pfam" id="PF03732">
    <property type="entry name" value="Retrotrans_gag"/>
    <property type="match status" value="1"/>
</dbReference>
<reference evidence="4" key="1">
    <citation type="submission" date="2022-07" db="EMBL/GenBank/DDBJ databases">
        <title>Phylogenomic reconstructions and comparative analyses of Kickxellomycotina fungi.</title>
        <authorList>
            <person name="Reynolds N.K."/>
            <person name="Stajich J.E."/>
            <person name="Barry K."/>
            <person name="Grigoriev I.V."/>
            <person name="Crous P."/>
            <person name="Smith M.E."/>
        </authorList>
    </citation>
    <scope>NUCLEOTIDE SEQUENCE</scope>
    <source>
        <strain evidence="4">BCRC 34381</strain>
    </source>
</reference>
<gene>
    <name evidence="4" type="ORF">LPJ61_004652</name>
</gene>
<keyword evidence="1" id="KW-0479">Metal-binding</keyword>
<keyword evidence="1" id="KW-0863">Zinc-finger</keyword>
<name>A0A9W7YA98_9FUNG</name>
<dbReference type="PROSITE" id="PS50158">
    <property type="entry name" value="ZF_CCHC"/>
    <property type="match status" value="1"/>
</dbReference>
<feature type="region of interest" description="Disordered" evidence="2">
    <location>
        <begin position="334"/>
        <end position="355"/>
    </location>
</feature>